<dbReference type="GO" id="GO:0003824">
    <property type="term" value="F:catalytic activity"/>
    <property type="evidence" value="ECO:0007669"/>
    <property type="project" value="InterPro"/>
</dbReference>
<organism evidence="3 4">
    <name type="scientific">Cavenderia fasciculata</name>
    <name type="common">Slime mold</name>
    <name type="synonym">Dictyostelium fasciculatum</name>
    <dbReference type="NCBI Taxonomy" id="261658"/>
    <lineage>
        <taxon>Eukaryota</taxon>
        <taxon>Amoebozoa</taxon>
        <taxon>Evosea</taxon>
        <taxon>Eumycetozoa</taxon>
        <taxon>Dictyostelia</taxon>
        <taxon>Acytosteliales</taxon>
        <taxon>Cavenderiaceae</taxon>
        <taxon>Cavenderia</taxon>
    </lineage>
</organism>
<dbReference type="PROSITE" id="PS00166">
    <property type="entry name" value="ENOYL_COA_HYDRATASE"/>
    <property type="match status" value="1"/>
</dbReference>
<dbReference type="OMA" id="PKTDSWH"/>
<dbReference type="Pfam" id="PF00378">
    <property type="entry name" value="ECH_1"/>
    <property type="match status" value="1"/>
</dbReference>
<dbReference type="PANTHER" id="PTHR43802">
    <property type="entry name" value="ENOYL-COA HYDRATASE"/>
    <property type="match status" value="1"/>
</dbReference>
<dbReference type="EMBL" id="GL883008">
    <property type="protein sequence ID" value="EGG23102.1"/>
    <property type="molecule type" value="Genomic_DNA"/>
</dbReference>
<dbReference type="InterPro" id="IPR001753">
    <property type="entry name" value="Enoyl-CoA_hydra/iso"/>
</dbReference>
<dbReference type="PANTHER" id="PTHR43802:SF1">
    <property type="entry name" value="IP11341P-RELATED"/>
    <property type="match status" value="1"/>
</dbReference>
<protein>
    <submittedName>
        <fullName evidence="3">Enoyl CoA-hydratase</fullName>
    </submittedName>
</protein>
<evidence type="ECO:0000256" key="1">
    <source>
        <dbReference type="ARBA" id="ARBA00005254"/>
    </source>
</evidence>
<dbReference type="Proteomes" id="UP000007797">
    <property type="component" value="Unassembled WGS sequence"/>
</dbReference>
<sequence length="281" mass="30924">MITNTNTDKIDKEDNNVIIVDKTKYLQDGIVVIKLNREKNARNAVDRETADRLSMAFREFDGDDRFKVAILYGGDKVFCAGADLKKISLGDESQMNRLQADGDAPMGCTRMLLGKPVITGISGYCVAGGLELALWSDLRVASRDAIFGVFCRRWGVPLIDGGTVRLPRLVGHSRAMDLILTGRPVTAEEAFNIGLVNRLVDTPNQVLDKCIELAKLIGSFPQNCLRSDRLSVYQQHNLSLNDALSNEFKLGYPSLQKDGVGGSSRFAQGMGRHGKFIESKL</sequence>
<dbReference type="InterPro" id="IPR018376">
    <property type="entry name" value="Enoyl-CoA_hyd/isom_CS"/>
</dbReference>
<dbReference type="OrthoDB" id="2018133at2759"/>
<dbReference type="Gene3D" id="1.10.287.2460">
    <property type="match status" value="1"/>
</dbReference>
<dbReference type="STRING" id="1054147.F4PNP9"/>
<evidence type="ECO:0000313" key="4">
    <source>
        <dbReference type="Proteomes" id="UP000007797"/>
    </source>
</evidence>
<dbReference type="RefSeq" id="XP_004360953.1">
    <property type="nucleotide sequence ID" value="XM_004360896.1"/>
</dbReference>
<accession>F4PNP9</accession>
<dbReference type="GeneID" id="14875420"/>
<dbReference type="InterPro" id="IPR029045">
    <property type="entry name" value="ClpP/crotonase-like_dom_sf"/>
</dbReference>
<evidence type="ECO:0000256" key="2">
    <source>
        <dbReference type="RuleBase" id="RU003707"/>
    </source>
</evidence>
<evidence type="ECO:0000313" key="3">
    <source>
        <dbReference type="EMBL" id="EGG23102.1"/>
    </source>
</evidence>
<keyword evidence="4" id="KW-1185">Reference proteome</keyword>
<dbReference type="CDD" id="cd06558">
    <property type="entry name" value="crotonase-like"/>
    <property type="match status" value="1"/>
</dbReference>
<dbReference type="NCBIfam" id="NF006108">
    <property type="entry name" value="PRK08259.1"/>
    <property type="match status" value="1"/>
</dbReference>
<dbReference type="Gene3D" id="3.90.226.10">
    <property type="entry name" value="2-enoyl-CoA Hydratase, Chain A, domain 1"/>
    <property type="match status" value="1"/>
</dbReference>
<comment type="similarity">
    <text evidence="1 2">Belongs to the enoyl-CoA hydratase/isomerase family.</text>
</comment>
<reference evidence="4" key="1">
    <citation type="journal article" date="2011" name="Genome Res.">
        <title>Phylogeny-wide analysis of social amoeba genomes highlights ancient origins for complex intercellular communication.</title>
        <authorList>
            <person name="Heidel A.J."/>
            <person name="Lawal H.M."/>
            <person name="Felder M."/>
            <person name="Schilde C."/>
            <person name="Helps N.R."/>
            <person name="Tunggal B."/>
            <person name="Rivero F."/>
            <person name="John U."/>
            <person name="Schleicher M."/>
            <person name="Eichinger L."/>
            <person name="Platzer M."/>
            <person name="Noegel A.A."/>
            <person name="Schaap P."/>
            <person name="Gloeckner G."/>
        </authorList>
    </citation>
    <scope>NUCLEOTIDE SEQUENCE [LARGE SCALE GENOMIC DNA]</scope>
    <source>
        <strain evidence="4">SH3</strain>
    </source>
</reference>
<gene>
    <name evidence="3" type="ORF">DFA_05232</name>
</gene>
<dbReference type="AlphaFoldDB" id="F4PNP9"/>
<dbReference type="KEGG" id="dfa:DFA_05232"/>
<name>F4PNP9_CACFS</name>
<proteinExistence type="inferred from homology"/>
<dbReference type="SUPFAM" id="SSF52096">
    <property type="entry name" value="ClpP/crotonase"/>
    <property type="match status" value="1"/>
</dbReference>